<sequence>MKLFHPHDNIAGKTETRIGINWRREDRDPKGGLHQTNETLVLDGQLRYRSVDDALFPRDGSVIEVRIGGGSKQLLSDQSFLRTTSGTSTGTPWVNAMCCSCAAKRDIPSPIPVSVFLRSICFVRGGIQSVRGYAFQSLGVREGQAIVGGTAMATGTPSSTITGLRVNGAPPCLPMSGAPPITCIAWIWPLVMAAEFGGVARLGRWRWISPEATEMGNCSCTFRSPWHSDEV</sequence>
<accession>A0A1W6SRI7</accession>
<comment type="subcellular location">
    <subcellularLocation>
        <location evidence="1">Membrane</location>
    </subcellularLocation>
</comment>
<evidence type="ECO:0000313" key="4">
    <source>
        <dbReference type="EMBL" id="ARO88396.1"/>
    </source>
</evidence>
<evidence type="ECO:0000256" key="2">
    <source>
        <dbReference type="ARBA" id="ARBA00023136"/>
    </source>
</evidence>
<evidence type="ECO:0000256" key="1">
    <source>
        <dbReference type="ARBA" id="ARBA00004370"/>
    </source>
</evidence>
<dbReference type="Proteomes" id="UP000012179">
    <property type="component" value="Chromosome"/>
</dbReference>
<protein>
    <recommendedName>
        <fullName evidence="3">Bacterial surface antigen (D15) domain-containing protein</fullName>
    </recommendedName>
</protein>
<organism evidence="4 5">
    <name type="scientific">Nitrosospira lacus</name>
    <dbReference type="NCBI Taxonomy" id="1288494"/>
    <lineage>
        <taxon>Bacteria</taxon>
        <taxon>Pseudomonadati</taxon>
        <taxon>Pseudomonadota</taxon>
        <taxon>Betaproteobacteria</taxon>
        <taxon>Nitrosomonadales</taxon>
        <taxon>Nitrosomonadaceae</taxon>
        <taxon>Nitrosospira</taxon>
    </lineage>
</organism>
<dbReference type="EMBL" id="CP021106">
    <property type="protein sequence ID" value="ARO88396.1"/>
    <property type="molecule type" value="Genomic_DNA"/>
</dbReference>
<evidence type="ECO:0000313" key="5">
    <source>
        <dbReference type="Proteomes" id="UP000012179"/>
    </source>
</evidence>
<dbReference type="eggNOG" id="COG0729">
    <property type="taxonomic scope" value="Bacteria"/>
</dbReference>
<feature type="domain" description="Bacterial surface antigen (D15)" evidence="3">
    <location>
        <begin position="34"/>
        <end position="156"/>
    </location>
</feature>
<evidence type="ECO:0000259" key="3">
    <source>
        <dbReference type="Pfam" id="PF01103"/>
    </source>
</evidence>
<reference evidence="4 5" key="1">
    <citation type="journal article" date="2015" name="Int. J. Syst. Evol. Microbiol.">
        <title>Nitrosospira lacus sp. nov., a psychrotolerant, ammonia-oxidizing bacterium from sandy lake sediment.</title>
        <authorList>
            <person name="Urakawa H."/>
            <person name="Garcia J.C."/>
            <person name="Nielsen J.L."/>
            <person name="Le V.Q."/>
            <person name="Kozlowski J.A."/>
            <person name="Stein L.Y."/>
            <person name="Lim C.K."/>
            <person name="Pommerening-Roser A."/>
            <person name="Martens-Habbena W."/>
            <person name="Stahl D.A."/>
            <person name="Klotz M.G."/>
        </authorList>
    </citation>
    <scope>NUCLEOTIDE SEQUENCE [LARGE SCALE GENOMIC DNA]</scope>
    <source>
        <strain evidence="4 5">APG3</strain>
    </source>
</reference>
<dbReference type="GO" id="GO:0019867">
    <property type="term" value="C:outer membrane"/>
    <property type="evidence" value="ECO:0007669"/>
    <property type="project" value="InterPro"/>
</dbReference>
<proteinExistence type="predicted"/>
<keyword evidence="5" id="KW-1185">Reference proteome</keyword>
<dbReference type="Pfam" id="PF01103">
    <property type="entry name" value="Omp85"/>
    <property type="match status" value="1"/>
</dbReference>
<dbReference type="KEGG" id="nlc:EBAPG3_011780"/>
<dbReference type="AlphaFoldDB" id="A0A1W6SRI7"/>
<dbReference type="InterPro" id="IPR000184">
    <property type="entry name" value="Bac_surfAg_D15"/>
</dbReference>
<dbReference type="Gene3D" id="2.40.160.50">
    <property type="entry name" value="membrane protein fhac: a member of the omp85/tpsb transporter family"/>
    <property type="match status" value="1"/>
</dbReference>
<gene>
    <name evidence="4" type="ORF">EBAPG3_011780</name>
</gene>
<name>A0A1W6SRI7_9PROT</name>
<keyword evidence="2" id="KW-0472">Membrane</keyword>